<dbReference type="GO" id="GO:0046872">
    <property type="term" value="F:metal ion binding"/>
    <property type="evidence" value="ECO:0007669"/>
    <property type="project" value="UniProtKB-KW"/>
</dbReference>
<evidence type="ECO:0000313" key="12">
    <source>
        <dbReference type="EMBL" id="MBD8525007.1"/>
    </source>
</evidence>
<evidence type="ECO:0000256" key="3">
    <source>
        <dbReference type="ARBA" id="ARBA00022723"/>
    </source>
</evidence>
<dbReference type="HAMAP" id="MF_01405">
    <property type="entry name" value="Non_canon_purine_NTPase"/>
    <property type="match status" value="1"/>
</dbReference>
<evidence type="ECO:0000256" key="5">
    <source>
        <dbReference type="ARBA" id="ARBA00022801"/>
    </source>
</evidence>
<dbReference type="CDD" id="cd00515">
    <property type="entry name" value="HAM1"/>
    <property type="match status" value="1"/>
</dbReference>
<organism evidence="12 13">
    <name type="scientific">Pseudomarimonas arenosa</name>
    <dbReference type="NCBI Taxonomy" id="2774145"/>
    <lineage>
        <taxon>Bacteria</taxon>
        <taxon>Pseudomonadati</taxon>
        <taxon>Pseudomonadota</taxon>
        <taxon>Gammaproteobacteria</taxon>
        <taxon>Lysobacterales</taxon>
        <taxon>Lysobacteraceae</taxon>
        <taxon>Pseudomarimonas</taxon>
    </lineage>
</organism>
<comment type="subunit">
    <text evidence="2 10">Homodimer.</text>
</comment>
<comment type="function">
    <text evidence="10">Pyrophosphatase that catalyzes the hydrolysis of nucleoside triphosphates to their monophosphate derivatives, with a high preference for the non-canonical purine nucleotides XTP (xanthosine triphosphate), dITP (deoxyinosine triphosphate) and ITP. Seems to function as a house-cleaning enzyme that removes non-canonical purine nucleotides from the nucleotide pool, thus preventing their incorporation into DNA/RNA and avoiding chromosomal lesions.</text>
</comment>
<dbReference type="SUPFAM" id="SSF52972">
    <property type="entry name" value="ITPase-like"/>
    <property type="match status" value="1"/>
</dbReference>
<dbReference type="GO" id="GO:0000166">
    <property type="term" value="F:nucleotide binding"/>
    <property type="evidence" value="ECO:0007669"/>
    <property type="project" value="UniProtKB-KW"/>
</dbReference>
<dbReference type="AlphaFoldDB" id="A0AAW3ZJY7"/>
<feature type="binding site" evidence="10">
    <location>
        <position position="71"/>
    </location>
    <ligand>
        <name>substrate</name>
    </ligand>
</feature>
<dbReference type="EC" id="3.6.1.66" evidence="10"/>
<dbReference type="InterPro" id="IPR020922">
    <property type="entry name" value="dITP/XTP_pyrophosphatase"/>
</dbReference>
<evidence type="ECO:0000256" key="4">
    <source>
        <dbReference type="ARBA" id="ARBA00022741"/>
    </source>
</evidence>
<feature type="binding site" evidence="10">
    <location>
        <position position="178"/>
    </location>
    <ligand>
        <name>substrate</name>
    </ligand>
</feature>
<evidence type="ECO:0000256" key="8">
    <source>
        <dbReference type="ARBA" id="ARBA00051875"/>
    </source>
</evidence>
<evidence type="ECO:0000313" key="13">
    <source>
        <dbReference type="Proteomes" id="UP000613768"/>
    </source>
</evidence>
<dbReference type="InterPro" id="IPR029001">
    <property type="entry name" value="ITPase-like_fam"/>
</dbReference>
<dbReference type="GO" id="GO:0005829">
    <property type="term" value="C:cytosol"/>
    <property type="evidence" value="ECO:0007669"/>
    <property type="project" value="TreeGrafter"/>
</dbReference>
<dbReference type="GO" id="GO:0036222">
    <property type="term" value="F:XTP diphosphatase activity"/>
    <property type="evidence" value="ECO:0007669"/>
    <property type="project" value="UniProtKB-UniRule"/>
</dbReference>
<keyword evidence="6 10" id="KW-0460">Magnesium</keyword>
<evidence type="ECO:0000256" key="11">
    <source>
        <dbReference type="RuleBase" id="RU003781"/>
    </source>
</evidence>
<proteinExistence type="inferred from homology"/>
<dbReference type="Gene3D" id="3.90.950.10">
    <property type="match status" value="1"/>
</dbReference>
<feature type="binding site" evidence="10">
    <location>
        <position position="70"/>
    </location>
    <ligand>
        <name>Mg(2+)</name>
        <dbReference type="ChEBI" id="CHEBI:18420"/>
    </ligand>
</feature>
<reference evidence="12 13" key="1">
    <citation type="submission" date="2020-09" db="EMBL/GenBank/DDBJ databases">
        <title>Pseudoxanthomonas sp. CAU 1598 isolated from sand of Yaerae Beach.</title>
        <authorList>
            <person name="Kim W."/>
        </authorList>
    </citation>
    <scope>NUCLEOTIDE SEQUENCE [LARGE SCALE GENOMIC DNA]</scope>
    <source>
        <strain evidence="12 13">CAU 1598</strain>
    </source>
</reference>
<keyword evidence="13" id="KW-1185">Reference proteome</keyword>
<feature type="binding site" evidence="10">
    <location>
        <begin position="183"/>
        <end position="184"/>
    </location>
    <ligand>
        <name>substrate</name>
    </ligand>
</feature>
<gene>
    <name evidence="12" type="primary">rdgB</name>
    <name evidence="12" type="ORF">IFO71_04560</name>
</gene>
<evidence type="ECO:0000256" key="10">
    <source>
        <dbReference type="HAMAP-Rule" id="MF_01405"/>
    </source>
</evidence>
<keyword evidence="7 10" id="KW-0546">Nucleotide metabolism</keyword>
<keyword evidence="4 10" id="KW-0547">Nucleotide-binding</keyword>
<feature type="active site" description="Proton acceptor" evidence="10">
    <location>
        <position position="70"/>
    </location>
</feature>
<comment type="cofactor">
    <cofactor evidence="10">
        <name>Mg(2+)</name>
        <dbReference type="ChEBI" id="CHEBI:18420"/>
    </cofactor>
    <text evidence="10">Binds 1 Mg(2+) ion per subunit.</text>
</comment>
<feature type="binding site" evidence="10">
    <location>
        <begin position="155"/>
        <end position="158"/>
    </location>
    <ligand>
        <name>substrate</name>
    </ligand>
</feature>
<comment type="similarity">
    <text evidence="1 10 11">Belongs to the HAM1 NTPase family.</text>
</comment>
<dbReference type="InterPro" id="IPR002637">
    <property type="entry name" value="RdgB/HAM1"/>
</dbReference>
<comment type="catalytic activity">
    <reaction evidence="9 10">
        <text>XTP + H2O = XMP + diphosphate + H(+)</text>
        <dbReference type="Rhea" id="RHEA:28610"/>
        <dbReference type="ChEBI" id="CHEBI:15377"/>
        <dbReference type="ChEBI" id="CHEBI:15378"/>
        <dbReference type="ChEBI" id="CHEBI:33019"/>
        <dbReference type="ChEBI" id="CHEBI:57464"/>
        <dbReference type="ChEBI" id="CHEBI:61314"/>
        <dbReference type="EC" id="3.6.1.66"/>
    </reaction>
</comment>
<dbReference type="GO" id="GO:0009146">
    <property type="term" value="P:purine nucleoside triphosphate catabolic process"/>
    <property type="evidence" value="ECO:0007669"/>
    <property type="project" value="UniProtKB-UniRule"/>
</dbReference>
<dbReference type="PANTHER" id="PTHR11067:SF9">
    <property type="entry name" value="INOSINE TRIPHOSPHATE PYROPHOSPHATASE"/>
    <property type="match status" value="1"/>
</dbReference>
<comment type="catalytic activity">
    <reaction evidence="8 10">
        <text>dITP + H2O = dIMP + diphosphate + H(+)</text>
        <dbReference type="Rhea" id="RHEA:28342"/>
        <dbReference type="ChEBI" id="CHEBI:15377"/>
        <dbReference type="ChEBI" id="CHEBI:15378"/>
        <dbReference type="ChEBI" id="CHEBI:33019"/>
        <dbReference type="ChEBI" id="CHEBI:61194"/>
        <dbReference type="ChEBI" id="CHEBI:61382"/>
        <dbReference type="EC" id="3.6.1.66"/>
    </reaction>
</comment>
<comment type="catalytic activity">
    <reaction evidence="10">
        <text>ITP + H2O = IMP + diphosphate + H(+)</text>
        <dbReference type="Rhea" id="RHEA:29399"/>
        <dbReference type="ChEBI" id="CHEBI:15377"/>
        <dbReference type="ChEBI" id="CHEBI:15378"/>
        <dbReference type="ChEBI" id="CHEBI:33019"/>
        <dbReference type="ChEBI" id="CHEBI:58053"/>
        <dbReference type="ChEBI" id="CHEBI:61402"/>
        <dbReference type="EC" id="3.6.1.66"/>
    </reaction>
</comment>
<evidence type="ECO:0000256" key="9">
    <source>
        <dbReference type="ARBA" id="ARBA00052017"/>
    </source>
</evidence>
<dbReference type="PANTHER" id="PTHR11067">
    <property type="entry name" value="INOSINE TRIPHOSPHATE PYROPHOSPHATASE/HAM1 PROTEIN"/>
    <property type="match status" value="1"/>
</dbReference>
<dbReference type="Proteomes" id="UP000613768">
    <property type="component" value="Unassembled WGS sequence"/>
</dbReference>
<evidence type="ECO:0000256" key="7">
    <source>
        <dbReference type="ARBA" id="ARBA00023080"/>
    </source>
</evidence>
<evidence type="ECO:0000256" key="1">
    <source>
        <dbReference type="ARBA" id="ARBA00008023"/>
    </source>
</evidence>
<comment type="caution">
    <text evidence="10">Lacks conserved residue(s) required for the propagation of feature annotation.</text>
</comment>
<accession>A0AAW3ZJY7</accession>
<dbReference type="FunFam" id="3.90.950.10:FF:000001">
    <property type="entry name" value="dITP/XTP pyrophosphatase"/>
    <property type="match status" value="1"/>
</dbReference>
<evidence type="ECO:0000256" key="2">
    <source>
        <dbReference type="ARBA" id="ARBA00011738"/>
    </source>
</evidence>
<dbReference type="GO" id="GO:0017111">
    <property type="term" value="F:ribonucleoside triphosphate phosphatase activity"/>
    <property type="evidence" value="ECO:0007669"/>
    <property type="project" value="InterPro"/>
</dbReference>
<dbReference type="NCBIfam" id="TIGR00042">
    <property type="entry name" value="RdgB/HAM1 family non-canonical purine NTP pyrophosphatase"/>
    <property type="match status" value="1"/>
</dbReference>
<name>A0AAW3ZJY7_9GAMM</name>
<keyword evidence="3 10" id="KW-0479">Metal-binding</keyword>
<dbReference type="GO" id="GO:0036220">
    <property type="term" value="F:ITP diphosphatase activity"/>
    <property type="evidence" value="ECO:0007669"/>
    <property type="project" value="UniProtKB-UniRule"/>
</dbReference>
<evidence type="ECO:0000256" key="6">
    <source>
        <dbReference type="ARBA" id="ARBA00022842"/>
    </source>
</evidence>
<feature type="binding site" evidence="10">
    <location>
        <begin position="9"/>
        <end position="14"/>
    </location>
    <ligand>
        <name>substrate</name>
    </ligand>
</feature>
<dbReference type="Pfam" id="PF01725">
    <property type="entry name" value="Ham1p_like"/>
    <property type="match status" value="1"/>
</dbReference>
<dbReference type="RefSeq" id="WP_192028445.1">
    <property type="nucleotide sequence ID" value="NZ_JACYTR010000006.1"/>
</dbReference>
<dbReference type="EMBL" id="JACYTR010000006">
    <property type="protein sequence ID" value="MBD8525007.1"/>
    <property type="molecule type" value="Genomic_DNA"/>
</dbReference>
<dbReference type="GO" id="GO:0009117">
    <property type="term" value="P:nucleotide metabolic process"/>
    <property type="evidence" value="ECO:0007669"/>
    <property type="project" value="UniProtKB-KW"/>
</dbReference>
<comment type="caution">
    <text evidence="12">The sequence shown here is derived from an EMBL/GenBank/DDBJ whole genome shotgun (WGS) entry which is preliminary data.</text>
</comment>
<dbReference type="GO" id="GO:0035870">
    <property type="term" value="F:dITP diphosphatase activity"/>
    <property type="evidence" value="ECO:0007669"/>
    <property type="project" value="UniProtKB-UniRule"/>
</dbReference>
<sequence length="197" mass="20647">MPEKLLIATGNAGKLAEFQRLFAPLGVGVVGQGELGIGEIAETGLSFVENALIKARHACQLSGLPSLADDSGLCVDALHGAPGLRSARFAGDGASSQDNIDLLLARLADRPDPERSAHFVCVLVYLRHPEDPDPLIASGRWYGRIMQSRAGAGGFGYDPVFLPDGLSQSAAELPAAEKARLSHRGQAIGQLSRLIGV</sequence>
<keyword evidence="5 10" id="KW-0378">Hydrolase</keyword>
<protein>
    <recommendedName>
        <fullName evidence="10">dITP/XTP pyrophosphatase</fullName>
        <ecNumber evidence="10">3.6.1.66</ecNumber>
    </recommendedName>
    <alternativeName>
        <fullName evidence="10">Non-canonical purine NTP pyrophosphatase</fullName>
    </alternativeName>
    <alternativeName>
        <fullName evidence="10">Non-standard purine NTP pyrophosphatase</fullName>
    </alternativeName>
    <alternativeName>
        <fullName evidence="10">Nucleoside-triphosphate diphosphatase</fullName>
    </alternativeName>
    <alternativeName>
        <fullName evidence="10">Nucleoside-triphosphate pyrophosphatase</fullName>
        <shortName evidence="10">NTPase</shortName>
    </alternativeName>
</protein>